<evidence type="ECO:0000313" key="3">
    <source>
        <dbReference type="EMBL" id="KAF2242019.1"/>
    </source>
</evidence>
<dbReference type="GO" id="GO:0016150">
    <property type="term" value="F:translation release factor activity, codon nonspecific"/>
    <property type="evidence" value="ECO:0007669"/>
    <property type="project" value="TreeGrafter"/>
</dbReference>
<sequence length="193" mass="21527">MLRISTHCLHLPPTARPWLAVASIRRFASGKSRTNAREEDLQAARKWLDQLHADTIPKSIGELTFSRSSGPGGQNVNKVNSKATLKVPLDALLQHVPSALHDELRSSRYVAARSDAIIIQADDSRKQNDNAHSCYKRLYEAIVDAGRGAIPGETSAEQAQRVKQLQKSDNERRLKTKRQRGARKSSRRSRGDD</sequence>
<organism evidence="3 4">
    <name type="scientific">Trematosphaeria pertusa</name>
    <dbReference type="NCBI Taxonomy" id="390896"/>
    <lineage>
        <taxon>Eukaryota</taxon>
        <taxon>Fungi</taxon>
        <taxon>Dikarya</taxon>
        <taxon>Ascomycota</taxon>
        <taxon>Pezizomycotina</taxon>
        <taxon>Dothideomycetes</taxon>
        <taxon>Pleosporomycetidae</taxon>
        <taxon>Pleosporales</taxon>
        <taxon>Massarineae</taxon>
        <taxon>Trematosphaeriaceae</taxon>
        <taxon>Trematosphaeria</taxon>
    </lineage>
</organism>
<dbReference type="GO" id="GO:0070126">
    <property type="term" value="P:mitochondrial translational termination"/>
    <property type="evidence" value="ECO:0007669"/>
    <property type="project" value="TreeGrafter"/>
</dbReference>
<name>A0A6A6HVT7_9PLEO</name>
<dbReference type="InterPro" id="IPR052104">
    <property type="entry name" value="Mito_Release_Factor_mL62"/>
</dbReference>
<dbReference type="SUPFAM" id="SSF110916">
    <property type="entry name" value="Peptidyl-tRNA hydrolase domain-like"/>
    <property type="match status" value="1"/>
</dbReference>
<dbReference type="EMBL" id="ML987209">
    <property type="protein sequence ID" value="KAF2242019.1"/>
    <property type="molecule type" value="Genomic_DNA"/>
</dbReference>
<feature type="compositionally biased region" description="Polar residues" evidence="1">
    <location>
        <begin position="155"/>
        <end position="165"/>
    </location>
</feature>
<keyword evidence="4" id="KW-1185">Reference proteome</keyword>
<evidence type="ECO:0000256" key="1">
    <source>
        <dbReference type="SAM" id="MobiDB-lite"/>
    </source>
</evidence>
<evidence type="ECO:0000313" key="4">
    <source>
        <dbReference type="Proteomes" id="UP000800094"/>
    </source>
</evidence>
<evidence type="ECO:0000259" key="2">
    <source>
        <dbReference type="Pfam" id="PF00472"/>
    </source>
</evidence>
<dbReference type="Gene3D" id="3.30.160.20">
    <property type="match status" value="1"/>
</dbReference>
<dbReference type="GeneID" id="54583664"/>
<protein>
    <recommendedName>
        <fullName evidence="2">Prokaryotic-type class I peptide chain release factors domain-containing protein</fullName>
    </recommendedName>
</protein>
<dbReference type="Proteomes" id="UP000800094">
    <property type="component" value="Unassembled WGS sequence"/>
</dbReference>
<dbReference type="AlphaFoldDB" id="A0A6A6HVT7"/>
<dbReference type="PANTHER" id="PTHR11075:SF54">
    <property type="entry name" value="LARGE RIBOSOMAL SUBUNIT PROTEIN ML62"/>
    <property type="match status" value="1"/>
</dbReference>
<dbReference type="OrthoDB" id="270639at2759"/>
<dbReference type="PANTHER" id="PTHR11075">
    <property type="entry name" value="PEPTIDE CHAIN RELEASE FACTOR"/>
    <property type="match status" value="1"/>
</dbReference>
<dbReference type="GO" id="GO:0004045">
    <property type="term" value="F:peptidyl-tRNA hydrolase activity"/>
    <property type="evidence" value="ECO:0007669"/>
    <property type="project" value="TreeGrafter"/>
</dbReference>
<dbReference type="GO" id="GO:0005762">
    <property type="term" value="C:mitochondrial large ribosomal subunit"/>
    <property type="evidence" value="ECO:0007669"/>
    <property type="project" value="TreeGrafter"/>
</dbReference>
<dbReference type="InterPro" id="IPR000352">
    <property type="entry name" value="Pep_chain_release_fac_I"/>
</dbReference>
<dbReference type="Pfam" id="PF00472">
    <property type="entry name" value="RF-1"/>
    <property type="match status" value="1"/>
</dbReference>
<feature type="region of interest" description="Disordered" evidence="1">
    <location>
        <begin position="155"/>
        <end position="193"/>
    </location>
</feature>
<dbReference type="RefSeq" id="XP_033677023.1">
    <property type="nucleotide sequence ID" value="XM_033830334.1"/>
</dbReference>
<feature type="domain" description="Prokaryotic-type class I peptide chain release factors" evidence="2">
    <location>
        <begin position="56"/>
        <end position="187"/>
    </location>
</feature>
<feature type="compositionally biased region" description="Basic residues" evidence="1">
    <location>
        <begin position="174"/>
        <end position="193"/>
    </location>
</feature>
<reference evidence="3" key="1">
    <citation type="journal article" date="2020" name="Stud. Mycol.">
        <title>101 Dothideomycetes genomes: a test case for predicting lifestyles and emergence of pathogens.</title>
        <authorList>
            <person name="Haridas S."/>
            <person name="Albert R."/>
            <person name="Binder M."/>
            <person name="Bloem J."/>
            <person name="Labutti K."/>
            <person name="Salamov A."/>
            <person name="Andreopoulos B."/>
            <person name="Baker S."/>
            <person name="Barry K."/>
            <person name="Bills G."/>
            <person name="Bluhm B."/>
            <person name="Cannon C."/>
            <person name="Castanera R."/>
            <person name="Culley D."/>
            <person name="Daum C."/>
            <person name="Ezra D."/>
            <person name="Gonzalez J."/>
            <person name="Henrissat B."/>
            <person name="Kuo A."/>
            <person name="Liang C."/>
            <person name="Lipzen A."/>
            <person name="Lutzoni F."/>
            <person name="Magnuson J."/>
            <person name="Mondo S."/>
            <person name="Nolan M."/>
            <person name="Ohm R."/>
            <person name="Pangilinan J."/>
            <person name="Park H.-J."/>
            <person name="Ramirez L."/>
            <person name="Alfaro M."/>
            <person name="Sun H."/>
            <person name="Tritt A."/>
            <person name="Yoshinaga Y."/>
            <person name="Zwiers L.-H."/>
            <person name="Turgeon B."/>
            <person name="Goodwin S."/>
            <person name="Spatafora J."/>
            <person name="Crous P."/>
            <person name="Grigoriev I."/>
        </authorList>
    </citation>
    <scope>NUCLEOTIDE SEQUENCE</scope>
    <source>
        <strain evidence="3">CBS 122368</strain>
    </source>
</reference>
<accession>A0A6A6HVT7</accession>
<proteinExistence type="predicted"/>
<gene>
    <name evidence="3" type="ORF">BU26DRAFT_524660</name>
</gene>